<sequence length="182" mass="20736">MKPEAPHDKFQHRSAGTNHPPEATKGEGKTTPSRSAAETREIARALAKHPIPEFTKKTISKRWSVGADTVRRLLRDSGLNPGRTRDLTVPLTDLLAIEGVSDPLKTWALSSDDERLILLADLLTPEDKRDDDNRILKLHLGTYRRHAREGRLFSIRIGKQHRFRRDLASALYRHEMLRSKPK</sequence>
<dbReference type="RefSeq" id="WP_143163237.1">
    <property type="nucleotide sequence ID" value="NZ_BMLR01000010.1"/>
</dbReference>
<dbReference type="AlphaFoldDB" id="A0A1M7FV10"/>
<reference evidence="2 3" key="1">
    <citation type="submission" date="2016-11" db="EMBL/GenBank/DDBJ databases">
        <authorList>
            <person name="Jaros S."/>
            <person name="Januszkiewicz K."/>
            <person name="Wedrychowicz H."/>
        </authorList>
    </citation>
    <scope>NUCLEOTIDE SEQUENCE [LARGE SCALE GENOMIC DNA]</scope>
    <source>
        <strain evidence="2 3">DSM 29589</strain>
    </source>
</reference>
<evidence type="ECO:0000313" key="3">
    <source>
        <dbReference type="Proteomes" id="UP000183974"/>
    </source>
</evidence>
<accession>A0A1M7FV10</accession>
<evidence type="ECO:0000313" key="2">
    <source>
        <dbReference type="EMBL" id="SHM07479.1"/>
    </source>
</evidence>
<keyword evidence="3" id="KW-1185">Reference proteome</keyword>
<evidence type="ECO:0000256" key="1">
    <source>
        <dbReference type="SAM" id="MobiDB-lite"/>
    </source>
</evidence>
<protein>
    <submittedName>
        <fullName evidence="2">Uncharacterized protein</fullName>
    </submittedName>
</protein>
<dbReference type="Proteomes" id="UP000183974">
    <property type="component" value="Unassembled WGS sequence"/>
</dbReference>
<dbReference type="STRING" id="337701.SAMN05444398_109124"/>
<name>A0A1M7FV10_9RHOB</name>
<gene>
    <name evidence="2" type="ORF">SAMN05444398_109124</name>
</gene>
<feature type="region of interest" description="Disordered" evidence="1">
    <location>
        <begin position="1"/>
        <end position="38"/>
    </location>
</feature>
<dbReference type="EMBL" id="FRBR01000009">
    <property type="protein sequence ID" value="SHM07479.1"/>
    <property type="molecule type" value="Genomic_DNA"/>
</dbReference>
<dbReference type="OrthoDB" id="7873179at2"/>
<organism evidence="2 3">
    <name type="scientific">Roseovarius pacificus</name>
    <dbReference type="NCBI Taxonomy" id="337701"/>
    <lineage>
        <taxon>Bacteria</taxon>
        <taxon>Pseudomonadati</taxon>
        <taxon>Pseudomonadota</taxon>
        <taxon>Alphaproteobacteria</taxon>
        <taxon>Rhodobacterales</taxon>
        <taxon>Roseobacteraceae</taxon>
        <taxon>Roseovarius</taxon>
    </lineage>
</organism>
<feature type="compositionally biased region" description="Basic and acidic residues" evidence="1">
    <location>
        <begin position="1"/>
        <end position="11"/>
    </location>
</feature>
<proteinExistence type="predicted"/>